<dbReference type="Pfam" id="PF12728">
    <property type="entry name" value="HTH_17"/>
    <property type="match status" value="1"/>
</dbReference>
<name>A0A2A3YF04_9MICO</name>
<organism evidence="2 3">
    <name type="scientific">Brachybacterium alimentarium</name>
    <dbReference type="NCBI Taxonomy" id="47845"/>
    <lineage>
        <taxon>Bacteria</taxon>
        <taxon>Bacillati</taxon>
        <taxon>Actinomycetota</taxon>
        <taxon>Actinomycetes</taxon>
        <taxon>Micrococcales</taxon>
        <taxon>Dermabacteraceae</taxon>
        <taxon>Brachybacterium</taxon>
    </lineage>
</organism>
<dbReference type="NCBIfam" id="TIGR01764">
    <property type="entry name" value="excise"/>
    <property type="match status" value="1"/>
</dbReference>
<proteinExistence type="predicted"/>
<dbReference type="OrthoDB" id="3237625at2"/>
<dbReference type="AlphaFoldDB" id="A0A2A3YF04"/>
<protein>
    <submittedName>
        <fullName evidence="2">Excisionase</fullName>
    </submittedName>
</protein>
<dbReference type="EMBL" id="NRGR01000034">
    <property type="protein sequence ID" value="PCC37867.1"/>
    <property type="molecule type" value="Genomic_DNA"/>
</dbReference>
<evidence type="ECO:0000259" key="1">
    <source>
        <dbReference type="Pfam" id="PF12728"/>
    </source>
</evidence>
<evidence type="ECO:0000313" key="2">
    <source>
        <dbReference type="EMBL" id="PCC37867.1"/>
    </source>
</evidence>
<dbReference type="Proteomes" id="UP000218598">
    <property type="component" value="Unassembled WGS sequence"/>
</dbReference>
<reference evidence="2 3" key="1">
    <citation type="journal article" date="2017" name="Elife">
        <title>Extensive horizontal gene transfer in cheese-associated bacteria.</title>
        <authorList>
            <person name="Bonham K.S."/>
            <person name="Wolfe B.E."/>
            <person name="Dutton R.J."/>
        </authorList>
    </citation>
    <scope>NUCLEOTIDE SEQUENCE [LARGE SCALE GENOMIC DNA]</scope>
    <source>
        <strain evidence="2 3">341_9</strain>
    </source>
</reference>
<comment type="caution">
    <text evidence="2">The sequence shown here is derived from an EMBL/GenBank/DDBJ whole genome shotgun (WGS) entry which is preliminary data.</text>
</comment>
<gene>
    <name evidence="2" type="ORF">CIK66_17200</name>
</gene>
<dbReference type="InterPro" id="IPR010093">
    <property type="entry name" value="SinI_DNA-bd"/>
</dbReference>
<dbReference type="SUPFAM" id="SSF46955">
    <property type="entry name" value="Putative DNA-binding domain"/>
    <property type="match status" value="1"/>
</dbReference>
<evidence type="ECO:0000313" key="3">
    <source>
        <dbReference type="Proteomes" id="UP000218598"/>
    </source>
</evidence>
<sequence length="167" mass="18914">MTTNDWLTTGETATMLGVSRQHVVDLCDRGELPCTRAGTHRRIRRSDVERMITPLLTREQEKSLWLHRALLGHLMIEPASVLDTARSNLSSWKSIHREDGMATSYLQRWEQVIEGGVDSVVPVLVGTDEVSSELRQNSPFAGVLSDIERRQVLRSFREHWDGEHAAA</sequence>
<dbReference type="InterPro" id="IPR009061">
    <property type="entry name" value="DNA-bd_dom_put_sf"/>
</dbReference>
<dbReference type="InterPro" id="IPR041657">
    <property type="entry name" value="HTH_17"/>
</dbReference>
<dbReference type="RefSeq" id="WP_096166822.1">
    <property type="nucleotide sequence ID" value="NZ_JBQQGT010000078.1"/>
</dbReference>
<dbReference type="GO" id="GO:0003677">
    <property type="term" value="F:DNA binding"/>
    <property type="evidence" value="ECO:0007669"/>
    <property type="project" value="InterPro"/>
</dbReference>
<feature type="domain" description="Helix-turn-helix" evidence="1">
    <location>
        <begin position="6"/>
        <end position="52"/>
    </location>
</feature>
<accession>A0A2A3YF04</accession>
<keyword evidence="3" id="KW-1185">Reference proteome</keyword>
<dbReference type="GeneID" id="95328988"/>